<dbReference type="Proteomes" id="UP000548978">
    <property type="component" value="Unassembled WGS sequence"/>
</dbReference>
<comment type="caution">
    <text evidence="3">The sequence shown here is derived from an EMBL/GenBank/DDBJ whole genome shotgun (WGS) entry which is preliminary data.</text>
</comment>
<dbReference type="PANTHER" id="PTHR34473:SF3">
    <property type="entry name" value="TRANSMEMBRANE PROTEIN-RELATED"/>
    <property type="match status" value="1"/>
</dbReference>
<keyword evidence="4" id="KW-1185">Reference proteome</keyword>
<dbReference type="PANTHER" id="PTHR34473">
    <property type="entry name" value="UPF0699 TRANSMEMBRANE PROTEIN YDBS"/>
    <property type="match status" value="1"/>
</dbReference>
<reference evidence="3 4" key="1">
    <citation type="submission" date="2020-08" db="EMBL/GenBank/DDBJ databases">
        <title>Genomic Encyclopedia of Type Strains, Phase IV (KMG-IV): sequencing the most valuable type-strain genomes for metagenomic binning, comparative biology and taxonomic classification.</title>
        <authorList>
            <person name="Goeker M."/>
        </authorList>
    </citation>
    <scope>NUCLEOTIDE SEQUENCE [LARGE SCALE GENOMIC DNA]</scope>
    <source>
        <strain evidence="3 4">DSM 24448</strain>
    </source>
</reference>
<feature type="transmembrane region" description="Helical" evidence="1">
    <location>
        <begin position="21"/>
        <end position="41"/>
    </location>
</feature>
<organism evidence="3 4">
    <name type="scientific">Brevundimonas halotolerans</name>
    <dbReference type="NCBI Taxonomy" id="69670"/>
    <lineage>
        <taxon>Bacteria</taxon>
        <taxon>Pseudomonadati</taxon>
        <taxon>Pseudomonadota</taxon>
        <taxon>Alphaproteobacteria</taxon>
        <taxon>Caulobacterales</taxon>
        <taxon>Caulobacteraceae</taxon>
        <taxon>Brevundimonas</taxon>
    </lineage>
</organism>
<sequence length="160" mass="18003">MAFEPVPLQPLERGYLRVLRIRSALGWLIALAVAVAVDVFLHWRTDISPGFVVGAVGLFGVVSIIFLVPRRWRRWGYAFTDRELHVAYGWFTRVYTVVPVSRVQHIDVSQGPIERSANVATLILHTAGTENSLVALSGISRQRAEDIRDVIRSRISDAPW</sequence>
<evidence type="ECO:0000313" key="4">
    <source>
        <dbReference type="Proteomes" id="UP000548978"/>
    </source>
</evidence>
<dbReference type="EMBL" id="JACIJB010000008">
    <property type="protein sequence ID" value="MBB5661148.1"/>
    <property type="molecule type" value="Genomic_DNA"/>
</dbReference>
<feature type="domain" description="YdbS-like PH" evidence="2">
    <location>
        <begin position="72"/>
        <end position="150"/>
    </location>
</feature>
<dbReference type="AlphaFoldDB" id="A0A7W9E7M4"/>
<evidence type="ECO:0000256" key="1">
    <source>
        <dbReference type="SAM" id="Phobius"/>
    </source>
</evidence>
<evidence type="ECO:0000259" key="2">
    <source>
        <dbReference type="Pfam" id="PF03703"/>
    </source>
</evidence>
<accession>A0A7W9E7M4</accession>
<dbReference type="InterPro" id="IPR005182">
    <property type="entry name" value="YdbS-like_PH"/>
</dbReference>
<keyword evidence="1" id="KW-0812">Transmembrane</keyword>
<keyword evidence="1" id="KW-0472">Membrane</keyword>
<name>A0A7W9E7M4_9CAUL</name>
<dbReference type="OrthoDB" id="1750577at2"/>
<proteinExistence type="predicted"/>
<protein>
    <recommendedName>
        <fullName evidence="2">YdbS-like PH domain-containing protein</fullName>
    </recommendedName>
</protein>
<feature type="transmembrane region" description="Helical" evidence="1">
    <location>
        <begin position="47"/>
        <end position="68"/>
    </location>
</feature>
<dbReference type="Pfam" id="PF03703">
    <property type="entry name" value="bPH_2"/>
    <property type="match status" value="1"/>
</dbReference>
<evidence type="ECO:0000313" key="3">
    <source>
        <dbReference type="EMBL" id="MBB5661148.1"/>
    </source>
</evidence>
<keyword evidence="1" id="KW-1133">Transmembrane helix</keyword>
<gene>
    <name evidence="3" type="ORF">FHS65_001907</name>
</gene>
<dbReference type="RefSeq" id="WP_123288418.1">
    <property type="nucleotide sequence ID" value="NZ_JACIJB010000008.1"/>
</dbReference>